<evidence type="ECO:0000259" key="2">
    <source>
        <dbReference type="PROSITE" id="PS50943"/>
    </source>
</evidence>
<dbReference type="PANTHER" id="PTHR46797:SF10">
    <property type="entry name" value="BLR1115 PROTEIN"/>
    <property type="match status" value="1"/>
</dbReference>
<keyword evidence="1" id="KW-0238">DNA-binding</keyword>
<dbReference type="Pfam" id="PF07883">
    <property type="entry name" value="Cupin_2"/>
    <property type="match status" value="1"/>
</dbReference>
<proteinExistence type="predicted"/>
<organism evidence="3 4">
    <name type="scientific">Tamaricihabitans halophyticus</name>
    <dbReference type="NCBI Taxonomy" id="1262583"/>
    <lineage>
        <taxon>Bacteria</taxon>
        <taxon>Bacillati</taxon>
        <taxon>Actinomycetota</taxon>
        <taxon>Actinomycetes</taxon>
        <taxon>Pseudonocardiales</taxon>
        <taxon>Pseudonocardiaceae</taxon>
        <taxon>Tamaricihabitans</taxon>
    </lineage>
</organism>
<dbReference type="GO" id="GO:0005829">
    <property type="term" value="C:cytosol"/>
    <property type="evidence" value="ECO:0007669"/>
    <property type="project" value="TreeGrafter"/>
</dbReference>
<dbReference type="Gene3D" id="1.10.260.40">
    <property type="entry name" value="lambda repressor-like DNA-binding domains"/>
    <property type="match status" value="1"/>
</dbReference>
<dbReference type="InterPro" id="IPR050807">
    <property type="entry name" value="TransReg_Diox_bact_type"/>
</dbReference>
<dbReference type="SMART" id="SM00530">
    <property type="entry name" value="HTH_XRE"/>
    <property type="match status" value="1"/>
</dbReference>
<dbReference type="SUPFAM" id="SSF51182">
    <property type="entry name" value="RmlC-like cupins"/>
    <property type="match status" value="1"/>
</dbReference>
<reference evidence="3 4" key="1">
    <citation type="submission" date="2019-03" db="EMBL/GenBank/DDBJ databases">
        <title>Genomic Encyclopedia of Type Strains, Phase IV (KMG-IV): sequencing the most valuable type-strain genomes for metagenomic binning, comparative biology and taxonomic classification.</title>
        <authorList>
            <person name="Goeker M."/>
        </authorList>
    </citation>
    <scope>NUCLEOTIDE SEQUENCE [LARGE SCALE GENOMIC DNA]</scope>
    <source>
        <strain evidence="3 4">DSM 45765</strain>
    </source>
</reference>
<dbReference type="SUPFAM" id="SSF47413">
    <property type="entry name" value="lambda repressor-like DNA-binding domains"/>
    <property type="match status" value="1"/>
</dbReference>
<dbReference type="EMBL" id="SLXQ01000004">
    <property type="protein sequence ID" value="TCP53642.1"/>
    <property type="molecule type" value="Genomic_DNA"/>
</dbReference>
<dbReference type="InterPro" id="IPR014710">
    <property type="entry name" value="RmlC-like_jellyroll"/>
</dbReference>
<keyword evidence="4" id="KW-1185">Reference proteome</keyword>
<dbReference type="OrthoDB" id="3172468at2"/>
<gene>
    <name evidence="3" type="ORF">EV191_104209</name>
</gene>
<feature type="domain" description="HTH cro/C1-type" evidence="2">
    <location>
        <begin position="11"/>
        <end position="65"/>
    </location>
</feature>
<dbReference type="Proteomes" id="UP000294911">
    <property type="component" value="Unassembled WGS sequence"/>
</dbReference>
<protein>
    <submittedName>
        <fullName evidence="3">XRE family transcriptional regulator</fullName>
    </submittedName>
</protein>
<dbReference type="RefSeq" id="WP_132877350.1">
    <property type="nucleotide sequence ID" value="NZ_SLXQ01000004.1"/>
</dbReference>
<dbReference type="InterPro" id="IPR010982">
    <property type="entry name" value="Lambda_DNA-bd_dom_sf"/>
</dbReference>
<dbReference type="CDD" id="cd00093">
    <property type="entry name" value="HTH_XRE"/>
    <property type="match status" value="1"/>
</dbReference>
<sequence length="205" mass="22057">MVDLEQLGARIQAARTDFGLTLQQLADRSAVSVSMLSAMERGAKAPTIVVLARVAVGLDLPLTELLAEQEPPRMVIRRAAEQDVVHEAEGWSRAILSPVVPGVNFEWIRSTLPAGCAPHPFDAYAPGSHEYLVVHSGTLRVTAGTQEVVLDAGDSLYFAADVTHSYANPGEQPCVYYVAALIMRSRDRRAIPGAATIQARNNGAR</sequence>
<dbReference type="InterPro" id="IPR011051">
    <property type="entry name" value="RmlC_Cupin_sf"/>
</dbReference>
<dbReference type="PANTHER" id="PTHR46797">
    <property type="entry name" value="HTH-TYPE TRANSCRIPTIONAL REGULATOR"/>
    <property type="match status" value="1"/>
</dbReference>
<dbReference type="GO" id="GO:0003700">
    <property type="term" value="F:DNA-binding transcription factor activity"/>
    <property type="evidence" value="ECO:0007669"/>
    <property type="project" value="TreeGrafter"/>
</dbReference>
<name>A0A4R2QUH3_9PSEU</name>
<dbReference type="PROSITE" id="PS50943">
    <property type="entry name" value="HTH_CROC1"/>
    <property type="match status" value="1"/>
</dbReference>
<evidence type="ECO:0000313" key="3">
    <source>
        <dbReference type="EMBL" id="TCP53642.1"/>
    </source>
</evidence>
<evidence type="ECO:0000313" key="4">
    <source>
        <dbReference type="Proteomes" id="UP000294911"/>
    </source>
</evidence>
<comment type="caution">
    <text evidence="3">The sequence shown here is derived from an EMBL/GenBank/DDBJ whole genome shotgun (WGS) entry which is preliminary data.</text>
</comment>
<dbReference type="CDD" id="cd02209">
    <property type="entry name" value="cupin_XRE_C"/>
    <property type="match status" value="1"/>
</dbReference>
<dbReference type="InterPro" id="IPR001387">
    <property type="entry name" value="Cro/C1-type_HTH"/>
</dbReference>
<dbReference type="Pfam" id="PF01381">
    <property type="entry name" value="HTH_3"/>
    <property type="match status" value="1"/>
</dbReference>
<dbReference type="InterPro" id="IPR013096">
    <property type="entry name" value="Cupin_2"/>
</dbReference>
<dbReference type="AlphaFoldDB" id="A0A4R2QUH3"/>
<dbReference type="Gene3D" id="2.60.120.10">
    <property type="entry name" value="Jelly Rolls"/>
    <property type="match status" value="1"/>
</dbReference>
<dbReference type="GO" id="GO:0003677">
    <property type="term" value="F:DNA binding"/>
    <property type="evidence" value="ECO:0007669"/>
    <property type="project" value="UniProtKB-KW"/>
</dbReference>
<accession>A0A4R2QUH3</accession>
<evidence type="ECO:0000256" key="1">
    <source>
        <dbReference type="ARBA" id="ARBA00023125"/>
    </source>
</evidence>